<dbReference type="EMBL" id="VUJU01003927">
    <property type="protein sequence ID" value="KAF0756151.1"/>
    <property type="molecule type" value="Genomic_DNA"/>
</dbReference>
<accession>A0A6G0YHT3</accession>
<reference evidence="1 2" key="1">
    <citation type="submission" date="2019-08" db="EMBL/GenBank/DDBJ databases">
        <title>Whole genome of Aphis craccivora.</title>
        <authorList>
            <person name="Voronova N.V."/>
            <person name="Shulinski R.S."/>
            <person name="Bandarenka Y.V."/>
            <person name="Zhorov D.G."/>
            <person name="Warner D."/>
        </authorList>
    </citation>
    <scope>NUCLEOTIDE SEQUENCE [LARGE SCALE GENOMIC DNA]</scope>
    <source>
        <strain evidence="1">180601</strain>
        <tissue evidence="1">Whole Body</tissue>
    </source>
</reference>
<organism evidence="1 2">
    <name type="scientific">Aphis craccivora</name>
    <name type="common">Cowpea aphid</name>
    <dbReference type="NCBI Taxonomy" id="307492"/>
    <lineage>
        <taxon>Eukaryota</taxon>
        <taxon>Metazoa</taxon>
        <taxon>Ecdysozoa</taxon>
        <taxon>Arthropoda</taxon>
        <taxon>Hexapoda</taxon>
        <taxon>Insecta</taxon>
        <taxon>Pterygota</taxon>
        <taxon>Neoptera</taxon>
        <taxon>Paraneoptera</taxon>
        <taxon>Hemiptera</taxon>
        <taxon>Sternorrhyncha</taxon>
        <taxon>Aphidomorpha</taxon>
        <taxon>Aphidoidea</taxon>
        <taxon>Aphididae</taxon>
        <taxon>Aphidini</taxon>
        <taxon>Aphis</taxon>
        <taxon>Aphis</taxon>
    </lineage>
</organism>
<name>A0A6G0YHT3_APHCR</name>
<evidence type="ECO:0000313" key="2">
    <source>
        <dbReference type="Proteomes" id="UP000478052"/>
    </source>
</evidence>
<gene>
    <name evidence="1" type="ORF">FWK35_00008353</name>
</gene>
<comment type="caution">
    <text evidence="1">The sequence shown here is derived from an EMBL/GenBank/DDBJ whole genome shotgun (WGS) entry which is preliminary data.</text>
</comment>
<evidence type="ECO:0000313" key="1">
    <source>
        <dbReference type="EMBL" id="KAF0756151.1"/>
    </source>
</evidence>
<dbReference type="OrthoDB" id="6628329at2759"/>
<protein>
    <submittedName>
        <fullName evidence="1">Uncharacterized protein</fullName>
    </submittedName>
</protein>
<dbReference type="Proteomes" id="UP000478052">
    <property type="component" value="Unassembled WGS sequence"/>
</dbReference>
<sequence length="153" mass="17488">MYESSYVMRQINMGTLCPETQPLRLEASELPCEVEFENQAINIQLTENGVLILNEDSRGYTPQMVLTPSRHLNSTHYKDLISDVGITINLTIPTSLKRKISSSNTHTNSVIKLTDLGQYSKSIEEIEQLIQEERDKQNIRILQTSTHTYSILF</sequence>
<keyword evidence="2" id="KW-1185">Reference proteome</keyword>
<dbReference type="AlphaFoldDB" id="A0A6G0YHT3"/>
<proteinExistence type="predicted"/>